<feature type="region of interest" description="Disordered" evidence="1">
    <location>
        <begin position="59"/>
        <end position="79"/>
    </location>
</feature>
<evidence type="ECO:0000313" key="3">
    <source>
        <dbReference type="Proteomes" id="UP000499080"/>
    </source>
</evidence>
<name>A0A4Y2JVP9_ARAVE</name>
<feature type="compositionally biased region" description="Polar residues" evidence="1">
    <location>
        <begin position="65"/>
        <end position="79"/>
    </location>
</feature>
<evidence type="ECO:0000313" key="2">
    <source>
        <dbReference type="EMBL" id="GBM93907.1"/>
    </source>
</evidence>
<sequence length="185" mass="21087">MYCKQFSFQNQSAQYLAHEENHINVVDLIRRSDDSLLAGGPATRVVTFSSITRLAVNPFHIENPENGSPSRGKSGSFQDQRPHFPIEKFQYRHNPSAPFSFEQIFIRISLHHKRSFCEDSRTAAKIGPAKVATWMVGKTPKENSPNELLFTPYLVTLGTQNRFGNSQLRRSDGCPFSVQLRRDYP</sequence>
<dbReference type="AlphaFoldDB" id="A0A4Y2JVP9"/>
<organism evidence="2 3">
    <name type="scientific">Araneus ventricosus</name>
    <name type="common">Orbweaver spider</name>
    <name type="synonym">Epeira ventricosa</name>
    <dbReference type="NCBI Taxonomy" id="182803"/>
    <lineage>
        <taxon>Eukaryota</taxon>
        <taxon>Metazoa</taxon>
        <taxon>Ecdysozoa</taxon>
        <taxon>Arthropoda</taxon>
        <taxon>Chelicerata</taxon>
        <taxon>Arachnida</taxon>
        <taxon>Araneae</taxon>
        <taxon>Araneomorphae</taxon>
        <taxon>Entelegynae</taxon>
        <taxon>Araneoidea</taxon>
        <taxon>Araneidae</taxon>
        <taxon>Araneus</taxon>
    </lineage>
</organism>
<proteinExistence type="predicted"/>
<accession>A0A4Y2JVP9</accession>
<reference evidence="2 3" key="1">
    <citation type="journal article" date="2019" name="Sci. Rep.">
        <title>Orb-weaving spider Araneus ventricosus genome elucidates the spidroin gene catalogue.</title>
        <authorList>
            <person name="Kono N."/>
            <person name="Nakamura H."/>
            <person name="Ohtoshi R."/>
            <person name="Moran D.A.P."/>
            <person name="Shinohara A."/>
            <person name="Yoshida Y."/>
            <person name="Fujiwara M."/>
            <person name="Mori M."/>
            <person name="Tomita M."/>
            <person name="Arakawa K."/>
        </authorList>
    </citation>
    <scope>NUCLEOTIDE SEQUENCE [LARGE SCALE GENOMIC DNA]</scope>
</reference>
<dbReference type="EMBL" id="BGPR01003915">
    <property type="protein sequence ID" value="GBM93907.1"/>
    <property type="molecule type" value="Genomic_DNA"/>
</dbReference>
<gene>
    <name evidence="2" type="ORF">AVEN_104216_1</name>
</gene>
<keyword evidence="3" id="KW-1185">Reference proteome</keyword>
<dbReference type="Proteomes" id="UP000499080">
    <property type="component" value="Unassembled WGS sequence"/>
</dbReference>
<protein>
    <submittedName>
        <fullName evidence="2">Uncharacterized protein</fullName>
    </submittedName>
</protein>
<comment type="caution">
    <text evidence="2">The sequence shown here is derived from an EMBL/GenBank/DDBJ whole genome shotgun (WGS) entry which is preliminary data.</text>
</comment>
<evidence type="ECO:0000256" key="1">
    <source>
        <dbReference type="SAM" id="MobiDB-lite"/>
    </source>
</evidence>